<dbReference type="InterPro" id="IPR014284">
    <property type="entry name" value="RNA_pol_sigma-70_dom"/>
</dbReference>
<dbReference type="GO" id="GO:0016987">
    <property type="term" value="F:sigma factor activity"/>
    <property type="evidence" value="ECO:0007669"/>
    <property type="project" value="UniProtKB-KW"/>
</dbReference>
<dbReference type="OrthoDB" id="9799825at2"/>
<dbReference type="PIRSF" id="PIRSF000770">
    <property type="entry name" value="RNA_pol_sigma-SigE/K"/>
    <property type="match status" value="1"/>
</dbReference>
<dbReference type="Gene3D" id="1.20.140.160">
    <property type="match status" value="1"/>
</dbReference>
<evidence type="ECO:0000256" key="2">
    <source>
        <dbReference type="ARBA" id="ARBA00023082"/>
    </source>
</evidence>
<dbReference type="InterPro" id="IPR007624">
    <property type="entry name" value="RNA_pol_sigma70_r3"/>
</dbReference>
<dbReference type="InterPro" id="IPR007630">
    <property type="entry name" value="RNA_pol_sigma70_r4"/>
</dbReference>
<dbReference type="PROSITE" id="PS00716">
    <property type="entry name" value="SIGMA70_2"/>
    <property type="match status" value="1"/>
</dbReference>
<dbReference type="Pfam" id="PF04539">
    <property type="entry name" value="Sigma70_r3"/>
    <property type="match status" value="1"/>
</dbReference>
<keyword evidence="4" id="KW-0804">Transcription</keyword>
<dbReference type="SUPFAM" id="SSF88659">
    <property type="entry name" value="Sigma3 and sigma4 domains of RNA polymerase sigma factors"/>
    <property type="match status" value="2"/>
</dbReference>
<dbReference type="EMBL" id="VNIB01000001">
    <property type="protein sequence ID" value="TYP00190.1"/>
    <property type="molecule type" value="Genomic_DNA"/>
</dbReference>
<dbReference type="NCBIfam" id="NF005413">
    <property type="entry name" value="PRK06986.1"/>
    <property type="match status" value="1"/>
</dbReference>
<dbReference type="PANTHER" id="PTHR30385">
    <property type="entry name" value="SIGMA FACTOR F FLAGELLAR"/>
    <property type="match status" value="1"/>
</dbReference>
<dbReference type="CDD" id="cd06171">
    <property type="entry name" value="Sigma70_r4"/>
    <property type="match status" value="1"/>
</dbReference>
<dbReference type="RefSeq" id="WP_148894374.1">
    <property type="nucleotide sequence ID" value="NZ_VNIB01000001.1"/>
</dbReference>
<dbReference type="InterPro" id="IPR013324">
    <property type="entry name" value="RNA_pol_sigma_r3/r4-like"/>
</dbReference>
<dbReference type="Proteomes" id="UP000324159">
    <property type="component" value="Unassembled WGS sequence"/>
</dbReference>
<dbReference type="InterPro" id="IPR012845">
    <property type="entry name" value="RNA_pol_sigma_FliA_WhiG"/>
</dbReference>
<keyword evidence="2" id="KW-0731">Sigma factor</keyword>
<evidence type="ECO:0000256" key="3">
    <source>
        <dbReference type="ARBA" id="ARBA00023125"/>
    </source>
</evidence>
<dbReference type="PANTHER" id="PTHR30385:SF7">
    <property type="entry name" value="RNA POLYMERASE SIGMA FACTOR FLIA"/>
    <property type="match status" value="1"/>
</dbReference>
<dbReference type="NCBIfam" id="TIGR02937">
    <property type="entry name" value="sigma70-ECF"/>
    <property type="match status" value="1"/>
</dbReference>
<dbReference type="GO" id="GO:0003677">
    <property type="term" value="F:DNA binding"/>
    <property type="evidence" value="ECO:0007669"/>
    <property type="project" value="UniProtKB-KW"/>
</dbReference>
<feature type="domain" description="RNA polymerase sigma-70" evidence="5">
    <location>
        <begin position="210"/>
        <end position="236"/>
    </location>
</feature>
<dbReference type="GO" id="GO:0003899">
    <property type="term" value="F:DNA-directed RNA polymerase activity"/>
    <property type="evidence" value="ECO:0007669"/>
    <property type="project" value="InterPro"/>
</dbReference>
<dbReference type="Pfam" id="PF04542">
    <property type="entry name" value="Sigma70_r2"/>
    <property type="match status" value="1"/>
</dbReference>
<dbReference type="AlphaFoldDB" id="A0A5D3WQW3"/>
<dbReference type="InterPro" id="IPR013325">
    <property type="entry name" value="RNA_pol_sigma_r2"/>
</dbReference>
<protein>
    <submittedName>
        <fullName evidence="6">RNA polymerase sigma-28 (SigD/FliA/WhiG) subunit</fullName>
    </submittedName>
</protein>
<keyword evidence="7" id="KW-1185">Reference proteome</keyword>
<evidence type="ECO:0000259" key="5">
    <source>
        <dbReference type="PROSITE" id="PS00716"/>
    </source>
</evidence>
<keyword evidence="3" id="KW-0238">DNA-binding</keyword>
<reference evidence="6 7" key="1">
    <citation type="submission" date="2019-07" db="EMBL/GenBank/DDBJ databases">
        <title>Genomic Encyclopedia of Type Strains, Phase IV (KMG-IV): sequencing the most valuable type-strain genomes for metagenomic binning, comparative biology and taxonomic classification.</title>
        <authorList>
            <person name="Goeker M."/>
        </authorList>
    </citation>
    <scope>NUCLEOTIDE SEQUENCE [LARGE SCALE GENOMIC DNA]</scope>
    <source>
        <strain evidence="6 7">SS015</strain>
    </source>
</reference>
<dbReference type="InterPro" id="IPR000943">
    <property type="entry name" value="RNA_pol_sigma70"/>
</dbReference>
<gene>
    <name evidence="6" type="ORF">EDC39_101351</name>
</gene>
<dbReference type="GO" id="GO:0006352">
    <property type="term" value="P:DNA-templated transcription initiation"/>
    <property type="evidence" value="ECO:0007669"/>
    <property type="project" value="InterPro"/>
</dbReference>
<keyword evidence="1" id="KW-0805">Transcription regulation</keyword>
<organism evidence="6 7">
    <name type="scientific">Geothermobacter ehrlichii</name>
    <dbReference type="NCBI Taxonomy" id="213224"/>
    <lineage>
        <taxon>Bacteria</taxon>
        <taxon>Pseudomonadati</taxon>
        <taxon>Thermodesulfobacteriota</taxon>
        <taxon>Desulfuromonadia</taxon>
        <taxon>Desulfuromonadales</taxon>
        <taxon>Geothermobacteraceae</taxon>
        <taxon>Geothermobacter</taxon>
    </lineage>
</organism>
<comment type="caution">
    <text evidence="6">The sequence shown here is derived from an EMBL/GenBank/DDBJ whole genome shotgun (WGS) entry which is preliminary data.</text>
</comment>
<dbReference type="NCBIfam" id="TIGR02479">
    <property type="entry name" value="FliA_WhiG"/>
    <property type="match status" value="1"/>
</dbReference>
<evidence type="ECO:0000313" key="7">
    <source>
        <dbReference type="Proteomes" id="UP000324159"/>
    </source>
</evidence>
<name>A0A5D3WQW3_9BACT</name>
<accession>A0A5D3WQW3</accession>
<sequence>MNETATYTETGLLDRDQLIRAHLPLVNFLVERMVTQVPTFVNKDEICSAAMLGLVDAANRYDPSKGVQFKTFAERRIRGAVLDEVRRMDWFSRSLREKHARLARTIERLERKLGRAPEEEEIAAELDMPLEEYQSLLGEVSYLGCISLNESLDDHGGGRTIIENLEDENGKSPLDELEAADLTREMAEHISKLSEKERLVVALYYHEELTQKEIAEVLGISEGRVSQIHSQALLKLKVKLSRRTTMPPLPKKAKGE</sequence>
<dbReference type="Gene3D" id="1.10.1740.10">
    <property type="match status" value="1"/>
</dbReference>
<dbReference type="SUPFAM" id="SSF88946">
    <property type="entry name" value="Sigma2 domain of RNA polymerase sigma factors"/>
    <property type="match status" value="1"/>
</dbReference>
<dbReference type="Pfam" id="PF04545">
    <property type="entry name" value="Sigma70_r4"/>
    <property type="match status" value="1"/>
</dbReference>
<evidence type="ECO:0000256" key="4">
    <source>
        <dbReference type="ARBA" id="ARBA00023163"/>
    </source>
</evidence>
<dbReference type="InterPro" id="IPR007627">
    <property type="entry name" value="RNA_pol_sigma70_r2"/>
</dbReference>
<evidence type="ECO:0000256" key="1">
    <source>
        <dbReference type="ARBA" id="ARBA00023015"/>
    </source>
</evidence>
<dbReference type="PRINTS" id="PR00046">
    <property type="entry name" value="SIGMA70FCT"/>
</dbReference>
<proteinExistence type="predicted"/>
<evidence type="ECO:0000313" key="6">
    <source>
        <dbReference type="EMBL" id="TYP00190.1"/>
    </source>
</evidence>